<dbReference type="GO" id="GO:0016740">
    <property type="term" value="F:transferase activity"/>
    <property type="evidence" value="ECO:0007669"/>
    <property type="project" value="InterPro"/>
</dbReference>
<dbReference type="AlphaFoldDB" id="A0A1I4QAM5"/>
<reference evidence="2" key="1">
    <citation type="submission" date="2016-10" db="EMBL/GenBank/DDBJ databases">
        <authorList>
            <person name="Varghese N."/>
            <person name="Submissions S."/>
        </authorList>
    </citation>
    <scope>NUCLEOTIDE SEQUENCE [LARGE SCALE GENOMIC DNA]</scope>
    <source>
        <strain evidence="2">CGMCC 1.7061</strain>
    </source>
</reference>
<dbReference type="InterPro" id="IPR005490">
    <property type="entry name" value="LD_TPept_cat_dom"/>
</dbReference>
<organism evidence="1 2">
    <name type="scientific">Marinobacter zhejiangensis</name>
    <dbReference type="NCBI Taxonomy" id="488535"/>
    <lineage>
        <taxon>Bacteria</taxon>
        <taxon>Pseudomonadati</taxon>
        <taxon>Pseudomonadota</taxon>
        <taxon>Gammaproteobacteria</taxon>
        <taxon>Pseudomonadales</taxon>
        <taxon>Marinobacteraceae</taxon>
        <taxon>Marinobacter</taxon>
    </lineage>
</organism>
<dbReference type="RefSeq" id="WP_217642489.1">
    <property type="nucleotide sequence ID" value="NZ_FOUE01000003.1"/>
</dbReference>
<gene>
    <name evidence="1" type="ORF">SAMN04487963_2279</name>
</gene>
<dbReference type="PANTHER" id="PTHR38477:SF1">
    <property type="entry name" value="MUREIN L,D-TRANSPEPTIDASE CATALYTIC DOMAIN FAMILY PROTEIN"/>
    <property type="match status" value="1"/>
</dbReference>
<dbReference type="InterPro" id="IPR032676">
    <property type="entry name" value="YkuD_2"/>
</dbReference>
<protein>
    <submittedName>
        <fullName evidence="1">L,D-transpeptidase catalytic domain</fullName>
    </submittedName>
</protein>
<keyword evidence="2" id="KW-1185">Reference proteome</keyword>
<dbReference type="EMBL" id="FOUE01000003">
    <property type="protein sequence ID" value="SFM37084.1"/>
    <property type="molecule type" value="Genomic_DNA"/>
</dbReference>
<dbReference type="STRING" id="488535.SAMN04487963_2279"/>
<name>A0A1I4QAM5_9GAMM</name>
<dbReference type="PANTHER" id="PTHR38477">
    <property type="entry name" value="HYPOTHETICAL EXPORTED PROTEIN"/>
    <property type="match status" value="1"/>
</dbReference>
<dbReference type="Pfam" id="PF13645">
    <property type="entry name" value="YkuD_2"/>
    <property type="match status" value="1"/>
</dbReference>
<dbReference type="Proteomes" id="UP000198519">
    <property type="component" value="Unassembled WGS sequence"/>
</dbReference>
<sequence>MTETRRPFARQCLMGLWLTFVSGVCIASAFDSSLYGKLSSAAPNLNPAVLQKALVASNCAMANGVAEPARLAVIDFSLPSSEQRLWLFDLQRGNLILRDLVAHGKNSGMGTATAFSNDNGSYQSSIGLFRAAESYEGRHGYSLRLDGLEPGVNDLARERAIVIHGADYVDAAWVAEYGRIGRSHGCPAVSQGAIRDVVDSLKGGQLVFTYYPDQDWLSSSAFLNCGADNRVAGLARPEAAVGG</sequence>
<dbReference type="CDD" id="cd16913">
    <property type="entry name" value="YkuD_like"/>
    <property type="match status" value="1"/>
</dbReference>
<accession>A0A1I4QAM5</accession>
<evidence type="ECO:0000313" key="2">
    <source>
        <dbReference type="Proteomes" id="UP000198519"/>
    </source>
</evidence>
<proteinExistence type="predicted"/>
<evidence type="ECO:0000313" key="1">
    <source>
        <dbReference type="EMBL" id="SFM37084.1"/>
    </source>
</evidence>